<comment type="caution">
    <text evidence="1">The sequence shown here is derived from an EMBL/GenBank/DDBJ whole genome shotgun (WGS) entry which is preliminary data.</text>
</comment>
<reference evidence="2" key="1">
    <citation type="journal article" date="2019" name="Int. J. Syst. Evol. Microbiol.">
        <title>The Global Catalogue of Microorganisms (GCM) 10K type strain sequencing project: providing services to taxonomists for standard genome sequencing and annotation.</title>
        <authorList>
            <consortium name="The Broad Institute Genomics Platform"/>
            <consortium name="The Broad Institute Genome Sequencing Center for Infectious Disease"/>
            <person name="Wu L."/>
            <person name="Ma J."/>
        </authorList>
    </citation>
    <scope>NUCLEOTIDE SEQUENCE [LARGE SCALE GENOMIC DNA]</scope>
    <source>
        <strain evidence="2">KCTC 33576</strain>
    </source>
</reference>
<accession>A0ABW5XCQ8</accession>
<protein>
    <submittedName>
        <fullName evidence="1">Uncharacterized protein</fullName>
    </submittedName>
</protein>
<dbReference type="Proteomes" id="UP001597391">
    <property type="component" value="Unassembled WGS sequence"/>
</dbReference>
<proteinExistence type="predicted"/>
<sequence>MLTATDQLAIAKTHLRDAVQRLTDAHCHLFNATFDGGSQALADAAVDLADLSEQAQALSARLKQVRE</sequence>
<gene>
    <name evidence="1" type="ORF">ACFSYH_05925</name>
</gene>
<dbReference type="EMBL" id="JBHUOP010000002">
    <property type="protein sequence ID" value="MFD2840106.1"/>
    <property type="molecule type" value="Genomic_DNA"/>
</dbReference>
<evidence type="ECO:0000313" key="1">
    <source>
        <dbReference type="EMBL" id="MFD2840106.1"/>
    </source>
</evidence>
<evidence type="ECO:0000313" key="2">
    <source>
        <dbReference type="Proteomes" id="UP001597391"/>
    </source>
</evidence>
<keyword evidence="2" id="KW-1185">Reference proteome</keyword>
<name>A0ABW5XCQ8_9MICO</name>
<organism evidence="1 2">
    <name type="scientific">Populibacterium corticicola</name>
    <dbReference type="NCBI Taxonomy" id="1812826"/>
    <lineage>
        <taxon>Bacteria</taxon>
        <taxon>Bacillati</taxon>
        <taxon>Actinomycetota</taxon>
        <taxon>Actinomycetes</taxon>
        <taxon>Micrococcales</taxon>
        <taxon>Jonesiaceae</taxon>
        <taxon>Populibacterium</taxon>
    </lineage>
</organism>
<dbReference type="RefSeq" id="WP_377465778.1">
    <property type="nucleotide sequence ID" value="NZ_JBHUOP010000002.1"/>
</dbReference>